<dbReference type="Pfam" id="PF02995">
    <property type="entry name" value="DUF229"/>
    <property type="match status" value="1"/>
</dbReference>
<feature type="compositionally biased region" description="Low complexity" evidence="1">
    <location>
        <begin position="13"/>
        <end position="24"/>
    </location>
</feature>
<protein>
    <submittedName>
        <fullName evidence="2">Uncharacterized protein</fullName>
    </submittedName>
</protein>
<dbReference type="Gene3D" id="3.40.720.10">
    <property type="entry name" value="Alkaline Phosphatase, subunit A"/>
    <property type="match status" value="1"/>
</dbReference>
<dbReference type="GO" id="GO:0005615">
    <property type="term" value="C:extracellular space"/>
    <property type="evidence" value="ECO:0007669"/>
    <property type="project" value="TreeGrafter"/>
</dbReference>
<evidence type="ECO:0000313" key="2">
    <source>
        <dbReference type="EMBL" id="KAI1701371.1"/>
    </source>
</evidence>
<dbReference type="Proteomes" id="UP001201812">
    <property type="component" value="Unassembled WGS sequence"/>
</dbReference>
<dbReference type="SUPFAM" id="SSF53649">
    <property type="entry name" value="Alkaline phosphatase-like"/>
    <property type="match status" value="1"/>
</dbReference>
<proteinExistence type="predicted"/>
<dbReference type="AlphaFoldDB" id="A0AAD4MPJ4"/>
<feature type="region of interest" description="Disordered" evidence="1">
    <location>
        <begin position="1"/>
        <end position="38"/>
    </location>
</feature>
<gene>
    <name evidence="2" type="ORF">DdX_16124</name>
</gene>
<feature type="compositionally biased region" description="Basic and acidic residues" evidence="1">
    <location>
        <begin position="1"/>
        <end position="10"/>
    </location>
</feature>
<sequence length="749" mass="86673">MPEASDDKHLLCPSSPSTSNSFRPSKGHFPPNSSLQQNRPAKCLSKTLYGILHWFGASVSAKKYWLSLIGLMSFMLIAGYHFRLENNADFALYYTLIKQISQDDDCVVPNIDPWDASIQKYLSKADALVCKRLQYELTYMSPQEGRIFFNATELQAAGYDSWEEISCQYRCFDRAKGDDVTLQYGQWNELKNGSQPGCEFVETKCYKSYQPVAFYTNLHSQIIPMSTKSRSRPKNSPGHARKRKPASVLLFVVDSVSNSNWQRNLPKTLNVLKDEYKSFIFNGFTKIGDNSFPNAIAFLTGKRVMTPGCESELRDDMSRDFFDEWPIVWKDFKKQGYTTFYAEDYPQFNLFKYLSNGFREKPTDHYFRPYWLQLYGSFLHRRSTHLCYGNQPCHKLQLSYLRDFVEKYNSANSSQMTFALNWLTELGHDWLNQVGLGDDDLADFFHTQKENLKDSFVFVFSDHGHRFDPIRQSLIGRIEERMPFFSMHVPEWLMRENKELKKIIHENSQKLVSFWDLYISLRDILDMHTDNTWSELDLKNWNSSQIEVGSFLEETDAFQPLKRFRQYSKRGLSLLRPLPKIRNCDSAGVPEDFCICQREQIVNVSNPKVKSAANHLIRHINAMLADYANECAKLELKGIHNAQTFLPNLRMVMDPNAKTGVAFSNMNPFFRASSDPSTDIPRSPTNGFYVNYRVTIEAYPSLAIFEGTIQNHVLDNTYTVVGDVSRINKYGNQSVCVNSAILRKYCYCK</sequence>
<dbReference type="InterPro" id="IPR017850">
    <property type="entry name" value="Alkaline_phosphatase_core_sf"/>
</dbReference>
<accession>A0AAD4MPJ4</accession>
<dbReference type="InterPro" id="IPR004245">
    <property type="entry name" value="DUF229"/>
</dbReference>
<name>A0AAD4MPJ4_9BILA</name>
<dbReference type="EMBL" id="JAKKPZ010000120">
    <property type="protein sequence ID" value="KAI1701371.1"/>
    <property type="molecule type" value="Genomic_DNA"/>
</dbReference>
<dbReference type="CDD" id="cd16021">
    <property type="entry name" value="ALP_like"/>
    <property type="match status" value="1"/>
</dbReference>
<organism evidence="2 3">
    <name type="scientific">Ditylenchus destructor</name>
    <dbReference type="NCBI Taxonomy" id="166010"/>
    <lineage>
        <taxon>Eukaryota</taxon>
        <taxon>Metazoa</taxon>
        <taxon>Ecdysozoa</taxon>
        <taxon>Nematoda</taxon>
        <taxon>Chromadorea</taxon>
        <taxon>Rhabditida</taxon>
        <taxon>Tylenchina</taxon>
        <taxon>Tylenchomorpha</taxon>
        <taxon>Sphaerularioidea</taxon>
        <taxon>Anguinidae</taxon>
        <taxon>Anguininae</taxon>
        <taxon>Ditylenchus</taxon>
    </lineage>
</organism>
<keyword evidence="3" id="KW-1185">Reference proteome</keyword>
<dbReference type="FunFam" id="3.40.720.10:FF:000017">
    <property type="entry name" value="Predicted protein"/>
    <property type="match status" value="1"/>
</dbReference>
<evidence type="ECO:0000256" key="1">
    <source>
        <dbReference type="SAM" id="MobiDB-lite"/>
    </source>
</evidence>
<dbReference type="PANTHER" id="PTHR10974:SF48">
    <property type="entry name" value="SULFATASE DOMAIN-CONTAINING PROTEIN"/>
    <property type="match status" value="1"/>
</dbReference>
<dbReference type="PANTHER" id="PTHR10974">
    <property type="entry name" value="FI08016P-RELATED"/>
    <property type="match status" value="1"/>
</dbReference>
<reference evidence="2" key="1">
    <citation type="submission" date="2022-01" db="EMBL/GenBank/DDBJ databases">
        <title>Genome Sequence Resource for Two Populations of Ditylenchus destructor, the Migratory Endoparasitic Phytonematode.</title>
        <authorList>
            <person name="Zhang H."/>
            <person name="Lin R."/>
            <person name="Xie B."/>
        </authorList>
    </citation>
    <scope>NUCLEOTIDE SEQUENCE</scope>
    <source>
        <strain evidence="2">BazhouSP</strain>
    </source>
</reference>
<evidence type="ECO:0000313" key="3">
    <source>
        <dbReference type="Proteomes" id="UP001201812"/>
    </source>
</evidence>
<comment type="caution">
    <text evidence="2">The sequence shown here is derived from an EMBL/GenBank/DDBJ whole genome shotgun (WGS) entry which is preliminary data.</text>
</comment>